<accession>A0A9W7XTI1</accession>
<evidence type="ECO:0000313" key="2">
    <source>
        <dbReference type="EMBL" id="KAJ1718193.1"/>
    </source>
</evidence>
<dbReference type="Proteomes" id="UP001143981">
    <property type="component" value="Unassembled WGS sequence"/>
</dbReference>
<dbReference type="Gene3D" id="3.40.50.2060">
    <property type="match status" value="1"/>
</dbReference>
<dbReference type="Pfam" id="PF00995">
    <property type="entry name" value="Sec1"/>
    <property type="match status" value="1"/>
</dbReference>
<reference evidence="2" key="1">
    <citation type="submission" date="2022-07" db="EMBL/GenBank/DDBJ databases">
        <title>Phylogenomic reconstructions and comparative analyses of Kickxellomycotina fungi.</title>
        <authorList>
            <person name="Reynolds N.K."/>
            <person name="Stajich J.E."/>
            <person name="Barry K."/>
            <person name="Grigoriev I.V."/>
            <person name="Crous P."/>
            <person name="Smith M.E."/>
        </authorList>
    </citation>
    <scope>NUCLEOTIDE SEQUENCE</scope>
    <source>
        <strain evidence="2">BCRC 34381</strain>
    </source>
</reference>
<dbReference type="OrthoDB" id="2228at2759"/>
<dbReference type="AlphaFoldDB" id="A0A9W7XTI1"/>
<comment type="caution">
    <text evidence="2">The sequence shown here is derived from an EMBL/GenBank/DDBJ whole genome shotgun (WGS) entry which is preliminary data.</text>
</comment>
<protein>
    <submittedName>
        <fullName evidence="2">Syntaxin binding protein 1</fullName>
    </submittedName>
</protein>
<gene>
    <name evidence="2" type="primary">sec1_3</name>
    <name evidence="2" type="ORF">LPJ61_006766</name>
</gene>
<comment type="similarity">
    <text evidence="1">Belongs to the STXBP/unc-18/SEC1 family.</text>
</comment>
<feature type="non-terminal residue" evidence="2">
    <location>
        <position position="1"/>
    </location>
</feature>
<proteinExistence type="inferred from homology"/>
<dbReference type="EMBL" id="JANBOI010003683">
    <property type="protein sequence ID" value="KAJ1718193.1"/>
    <property type="molecule type" value="Genomic_DNA"/>
</dbReference>
<dbReference type="InterPro" id="IPR043154">
    <property type="entry name" value="Sec-1-like_dom1"/>
</dbReference>
<dbReference type="GO" id="GO:0016192">
    <property type="term" value="P:vesicle-mediated transport"/>
    <property type="evidence" value="ECO:0007669"/>
    <property type="project" value="InterPro"/>
</dbReference>
<name>A0A9W7XTI1_9FUNG</name>
<dbReference type="PANTHER" id="PTHR11679">
    <property type="entry name" value="VESICLE PROTEIN SORTING-ASSOCIATED"/>
    <property type="match status" value="1"/>
</dbReference>
<dbReference type="InterPro" id="IPR036045">
    <property type="entry name" value="Sec1-like_sf"/>
</dbReference>
<sequence length="131" mass="14300">IVDAISAAAEPGKWRVVVADRQSLGIISSVLKMHAIAEHNVVAIQLITRSRQPYPDMDAVYILVPTADSVSRAIGDFKPDPSTGAGSRQRKYARAHLLFTGALSDTLLEHVRSSPAAQFIKSIDQLFIEYN</sequence>
<dbReference type="InterPro" id="IPR001619">
    <property type="entry name" value="Sec1-like"/>
</dbReference>
<evidence type="ECO:0000313" key="3">
    <source>
        <dbReference type="Proteomes" id="UP001143981"/>
    </source>
</evidence>
<dbReference type="SUPFAM" id="SSF56815">
    <property type="entry name" value="Sec1/munc18-like (SM) proteins"/>
    <property type="match status" value="1"/>
</dbReference>
<evidence type="ECO:0000256" key="1">
    <source>
        <dbReference type="ARBA" id="ARBA00009884"/>
    </source>
</evidence>
<keyword evidence="3" id="KW-1185">Reference proteome</keyword>
<feature type="non-terminal residue" evidence="2">
    <location>
        <position position="131"/>
    </location>
</feature>
<organism evidence="2 3">
    <name type="scientific">Coemansia biformis</name>
    <dbReference type="NCBI Taxonomy" id="1286918"/>
    <lineage>
        <taxon>Eukaryota</taxon>
        <taxon>Fungi</taxon>
        <taxon>Fungi incertae sedis</taxon>
        <taxon>Zoopagomycota</taxon>
        <taxon>Kickxellomycotina</taxon>
        <taxon>Kickxellomycetes</taxon>
        <taxon>Kickxellales</taxon>
        <taxon>Kickxellaceae</taxon>
        <taxon>Coemansia</taxon>
    </lineage>
</organism>